<gene>
    <name evidence="3" type="ORF">OC846_000567</name>
</gene>
<dbReference type="SMART" id="SM01388">
    <property type="entry name" value="Mob1_phocein"/>
    <property type="match status" value="1"/>
</dbReference>
<dbReference type="Gene3D" id="1.20.140.30">
    <property type="entry name" value="MOB kinase activator"/>
    <property type="match status" value="1"/>
</dbReference>
<dbReference type="AlphaFoldDB" id="A0AAN6JWW9"/>
<accession>A0AAN6JWW9</accession>
<evidence type="ECO:0000313" key="4">
    <source>
        <dbReference type="Proteomes" id="UP001176517"/>
    </source>
</evidence>
<keyword evidence="1" id="KW-0862">Zinc</keyword>
<feature type="binding site" evidence="1">
    <location>
        <position position="139"/>
    </location>
    <ligand>
        <name>Zn(2+)</name>
        <dbReference type="ChEBI" id="CHEBI:29105"/>
    </ligand>
</feature>
<feature type="region of interest" description="Disordered" evidence="2">
    <location>
        <begin position="272"/>
        <end position="342"/>
    </location>
</feature>
<proteinExistence type="predicted"/>
<keyword evidence="4" id="KW-1185">Reference proteome</keyword>
<dbReference type="Pfam" id="PF03637">
    <property type="entry name" value="Mob1_phocein"/>
    <property type="match status" value="1"/>
</dbReference>
<evidence type="ECO:0008006" key="5">
    <source>
        <dbReference type="Google" id="ProtNLM"/>
    </source>
</evidence>
<keyword evidence="1" id="KW-0479">Metal-binding</keyword>
<dbReference type="PANTHER" id="PTHR22599">
    <property type="entry name" value="MPS ONE BINDER KINASE ACTIVATOR-LIKE MOB"/>
    <property type="match status" value="1"/>
</dbReference>
<feature type="compositionally biased region" description="Low complexity" evidence="2">
    <location>
        <begin position="272"/>
        <end position="298"/>
    </location>
</feature>
<feature type="binding site" evidence="1">
    <location>
        <position position="148"/>
    </location>
    <ligand>
        <name>Zn(2+)</name>
        <dbReference type="ChEBI" id="CHEBI:29105"/>
    </ligand>
</feature>
<dbReference type="Proteomes" id="UP001176517">
    <property type="component" value="Unassembled WGS sequence"/>
</dbReference>
<dbReference type="InterPro" id="IPR005301">
    <property type="entry name" value="MOB_kinase_act_fam"/>
</dbReference>
<feature type="region of interest" description="Disordered" evidence="2">
    <location>
        <begin position="1"/>
        <end position="38"/>
    </location>
</feature>
<dbReference type="InterPro" id="IPR036703">
    <property type="entry name" value="MOB_kinase_act_sf"/>
</dbReference>
<feature type="compositionally biased region" description="Low complexity" evidence="2">
    <location>
        <begin position="16"/>
        <end position="31"/>
    </location>
</feature>
<name>A0AAN6JWW9_9BASI</name>
<feature type="binding site" evidence="1">
    <location>
        <position position="219"/>
    </location>
    <ligand>
        <name>Zn(2+)</name>
        <dbReference type="ChEBI" id="CHEBI:29105"/>
    </ligand>
</feature>
<evidence type="ECO:0000256" key="1">
    <source>
        <dbReference type="PIRSR" id="PIRSR605301-1"/>
    </source>
</evidence>
<feature type="compositionally biased region" description="Basic and acidic residues" evidence="2">
    <location>
        <begin position="327"/>
        <end position="342"/>
    </location>
</feature>
<protein>
    <recommendedName>
        <fullName evidence="5">Mob1/phocein</fullName>
    </recommendedName>
</protein>
<feature type="binding site" evidence="1">
    <location>
        <position position="224"/>
    </location>
    <ligand>
        <name>Zn(2+)</name>
        <dbReference type="ChEBI" id="CHEBI:29105"/>
    </ligand>
</feature>
<organism evidence="3 4">
    <name type="scientific">Tilletia horrida</name>
    <dbReference type="NCBI Taxonomy" id="155126"/>
    <lineage>
        <taxon>Eukaryota</taxon>
        <taxon>Fungi</taxon>
        <taxon>Dikarya</taxon>
        <taxon>Basidiomycota</taxon>
        <taxon>Ustilaginomycotina</taxon>
        <taxon>Exobasidiomycetes</taxon>
        <taxon>Tilletiales</taxon>
        <taxon>Tilletiaceae</taxon>
        <taxon>Tilletia</taxon>
    </lineage>
</organism>
<comment type="caution">
    <text evidence="3">The sequence shown here is derived from an EMBL/GenBank/DDBJ whole genome shotgun (WGS) entry which is preliminary data.</text>
</comment>
<feature type="region of interest" description="Disordered" evidence="2">
    <location>
        <begin position="79"/>
        <end position="103"/>
    </location>
</feature>
<reference evidence="3" key="1">
    <citation type="journal article" date="2023" name="PhytoFront">
        <title>Draft Genome Resources of Seven Strains of Tilletia horrida, Causal Agent of Kernel Smut of Rice.</title>
        <authorList>
            <person name="Khanal S."/>
            <person name="Antony Babu S."/>
            <person name="Zhou X.G."/>
        </authorList>
    </citation>
    <scope>NUCLEOTIDE SEQUENCE</scope>
    <source>
        <strain evidence="3">TX6</strain>
    </source>
</reference>
<dbReference type="EMBL" id="JAPDMZ010000006">
    <property type="protein sequence ID" value="KAK0557348.1"/>
    <property type="molecule type" value="Genomic_DNA"/>
</dbReference>
<sequence>MPARIRRGQTLDQVHSTAAAAAGSSSSSSSSNTEADLPSLSSINSPFQIQEYISLLVHADPHNVSRIVSIPDSTVATPDFFTESGSKGKGKDGSEAAGGDGSGMGAIQHVDTDVWVYEQLRRIVQDLTTPWLTTLLTACSKTVNPETCGAMNAGDWLYVCASHGEDRQCCAIDYIIHTVDGTSALLNNPRHFPGRTYIPNASLRQFGSIARRLSRIFVHAYGHHRDVFEECEAQTSLYARFYALNAFFELISTESLPPLDADALRRAGLSSSTTAAPAQQQGAAATANGAEGDAASAQTEQGQAEGAKGIITLQKRGQGDEVPSEAPKPKEGADTVAKDEAS</sequence>
<dbReference type="SUPFAM" id="SSF101152">
    <property type="entry name" value="Mob1/phocein"/>
    <property type="match status" value="1"/>
</dbReference>
<evidence type="ECO:0000313" key="3">
    <source>
        <dbReference type="EMBL" id="KAK0557348.1"/>
    </source>
</evidence>
<evidence type="ECO:0000256" key="2">
    <source>
        <dbReference type="SAM" id="MobiDB-lite"/>
    </source>
</evidence>